<sequence length="354" mass="39735">MRYPEFLSEGGTIGFVAPSFGCATEPYKTAFGMTIKRFEKEGYTVELGPNCYKDNGIGISNTPQECGKELTQMYESNVNDVLISCGGGELMCEILPYVDFDRIKAAKPKWYLGYSDNTNFTFLQNTIADTASVYGPCAGAFAMKDWHQALVDTFDVLRGKGCKNNNGVVEKQVHGYDTWERESLKNEENPAPQYNLTEKKILRKYVGGDECDTEIAFEGRLVGGCMDCLVNLTGTSFDKVKEFNERYAVDGIIWFLESCDLNVFAIRRAMWQMDNAGWFKNVKGFLIGRPLCYGQEMMGLDQYRAVTGIAAKYNVPVIMDCDFGHLSPSMPIVSGVYTQVKVKDNDLSLNYRFC</sequence>
<feature type="domain" description="LD-carboxypeptidase C-terminal" evidence="4">
    <location>
        <begin position="218"/>
        <end position="338"/>
    </location>
</feature>
<evidence type="ECO:0000259" key="4">
    <source>
        <dbReference type="Pfam" id="PF17676"/>
    </source>
</evidence>
<dbReference type="SUPFAM" id="SSF52317">
    <property type="entry name" value="Class I glutamine amidotransferase-like"/>
    <property type="match status" value="1"/>
</dbReference>
<evidence type="ECO:0000256" key="1">
    <source>
        <dbReference type="ARBA" id="ARBA00010233"/>
    </source>
</evidence>
<dbReference type="Pfam" id="PF17676">
    <property type="entry name" value="Peptidase_S66C"/>
    <property type="match status" value="1"/>
</dbReference>
<dbReference type="InterPro" id="IPR040449">
    <property type="entry name" value="Peptidase_S66_N"/>
</dbReference>
<evidence type="ECO:0000313" key="5">
    <source>
        <dbReference type="EMBL" id="CUQ77465.1"/>
    </source>
</evidence>
<dbReference type="SUPFAM" id="SSF141986">
    <property type="entry name" value="LD-carboxypeptidase A C-terminal domain-like"/>
    <property type="match status" value="1"/>
</dbReference>
<keyword evidence="5" id="KW-0645">Protease</keyword>
<reference evidence="5 6" key="1">
    <citation type="submission" date="2015-09" db="EMBL/GenBank/DDBJ databases">
        <authorList>
            <consortium name="Pathogen Informatics"/>
        </authorList>
    </citation>
    <scope>NUCLEOTIDE SEQUENCE [LARGE SCALE GENOMIC DNA]</scope>
    <source>
        <strain evidence="5 6">2789STDY5834875</strain>
    </source>
</reference>
<keyword evidence="2" id="KW-0378">Hydrolase</keyword>
<dbReference type="Gene3D" id="3.40.50.10740">
    <property type="entry name" value="Class I glutamine amidotransferase-like"/>
    <property type="match status" value="1"/>
</dbReference>
<dbReference type="CDD" id="cd07062">
    <property type="entry name" value="Peptidase_S66_mccF_like"/>
    <property type="match status" value="1"/>
</dbReference>
<dbReference type="InterPro" id="IPR040921">
    <property type="entry name" value="Peptidase_S66C"/>
</dbReference>
<dbReference type="Proteomes" id="UP000095621">
    <property type="component" value="Unassembled WGS sequence"/>
</dbReference>
<protein>
    <submittedName>
        <fullName evidence="5">L,D-carboxypeptidase A</fullName>
    </submittedName>
</protein>
<dbReference type="InterPro" id="IPR029062">
    <property type="entry name" value="Class_I_gatase-like"/>
</dbReference>
<keyword evidence="5" id="KW-0121">Carboxypeptidase</keyword>
<dbReference type="AlphaFoldDB" id="A0A174YQP7"/>
<dbReference type="InterPro" id="IPR003507">
    <property type="entry name" value="S66_fam"/>
</dbReference>
<dbReference type="InterPro" id="IPR027478">
    <property type="entry name" value="LdcA_N"/>
</dbReference>
<evidence type="ECO:0000313" key="6">
    <source>
        <dbReference type="Proteomes" id="UP000095621"/>
    </source>
</evidence>
<dbReference type="Gene3D" id="3.50.30.60">
    <property type="entry name" value="LD-carboxypeptidase A C-terminal domain-like"/>
    <property type="match status" value="1"/>
</dbReference>
<comment type="similarity">
    <text evidence="1">Belongs to the peptidase S66 family.</text>
</comment>
<name>A0A174YQP7_9FIRM</name>
<dbReference type="EMBL" id="CZBU01000003">
    <property type="protein sequence ID" value="CUQ77465.1"/>
    <property type="molecule type" value="Genomic_DNA"/>
</dbReference>
<evidence type="ECO:0000256" key="2">
    <source>
        <dbReference type="ARBA" id="ARBA00022801"/>
    </source>
</evidence>
<accession>A0A174YQP7</accession>
<organism evidence="5 6">
    <name type="scientific">Lachnospira eligens</name>
    <dbReference type="NCBI Taxonomy" id="39485"/>
    <lineage>
        <taxon>Bacteria</taxon>
        <taxon>Bacillati</taxon>
        <taxon>Bacillota</taxon>
        <taxon>Clostridia</taxon>
        <taxon>Lachnospirales</taxon>
        <taxon>Lachnospiraceae</taxon>
        <taxon>Lachnospira</taxon>
    </lineage>
</organism>
<dbReference type="PANTHER" id="PTHR30237">
    <property type="entry name" value="MURAMOYLTETRAPEPTIDE CARBOXYPEPTIDASE"/>
    <property type="match status" value="1"/>
</dbReference>
<dbReference type="RefSeq" id="WP_055215682.1">
    <property type="nucleotide sequence ID" value="NZ_CZBU01000003.1"/>
</dbReference>
<gene>
    <name evidence="5" type="ORF">ERS852490_01582</name>
</gene>
<dbReference type="InterPro" id="IPR027461">
    <property type="entry name" value="Carboxypeptidase_A_C_sf"/>
</dbReference>
<dbReference type="OrthoDB" id="9807329at2"/>
<proteinExistence type="inferred from homology"/>
<dbReference type="GO" id="GO:0004180">
    <property type="term" value="F:carboxypeptidase activity"/>
    <property type="evidence" value="ECO:0007669"/>
    <property type="project" value="UniProtKB-KW"/>
</dbReference>
<evidence type="ECO:0000259" key="3">
    <source>
        <dbReference type="Pfam" id="PF02016"/>
    </source>
</evidence>
<feature type="domain" description="LD-carboxypeptidase N-terminal" evidence="3">
    <location>
        <begin position="13"/>
        <end position="135"/>
    </location>
</feature>
<dbReference type="PIRSF" id="PIRSF028757">
    <property type="entry name" value="LD-carboxypeptidase"/>
    <property type="match status" value="1"/>
</dbReference>
<dbReference type="Pfam" id="PF02016">
    <property type="entry name" value="Peptidase_S66"/>
    <property type="match status" value="1"/>
</dbReference>